<evidence type="ECO:0000256" key="3">
    <source>
        <dbReference type="ARBA" id="ARBA00022679"/>
    </source>
</evidence>
<evidence type="ECO:0000256" key="2">
    <source>
        <dbReference type="ARBA" id="ARBA00022553"/>
    </source>
</evidence>
<dbReference type="InterPro" id="IPR014031">
    <property type="entry name" value="Ketoacyl_synth_C"/>
</dbReference>
<dbReference type="CDD" id="cd00833">
    <property type="entry name" value="PKS"/>
    <property type="match status" value="1"/>
</dbReference>
<dbReference type="InterPro" id="IPR050091">
    <property type="entry name" value="PKS_NRPS_Biosynth_Enz"/>
</dbReference>
<keyword evidence="7" id="KW-1185">Reference proteome</keyword>
<name>A0A1I6AK87_9PSEU</name>
<dbReference type="GO" id="GO:0004312">
    <property type="term" value="F:fatty acid synthase activity"/>
    <property type="evidence" value="ECO:0007669"/>
    <property type="project" value="TreeGrafter"/>
</dbReference>
<dbReference type="GO" id="GO:0005886">
    <property type="term" value="C:plasma membrane"/>
    <property type="evidence" value="ECO:0007669"/>
    <property type="project" value="TreeGrafter"/>
</dbReference>
<dbReference type="STRING" id="587909.SAMN05421810_11325"/>
<dbReference type="RefSeq" id="WP_092536185.1">
    <property type="nucleotide sequence ID" value="NZ_FOWW01000013.1"/>
</dbReference>
<dbReference type="AlphaFoldDB" id="A0A1I6AK87"/>
<dbReference type="PANTHER" id="PTHR43775">
    <property type="entry name" value="FATTY ACID SYNTHASE"/>
    <property type="match status" value="1"/>
</dbReference>
<dbReference type="InterPro" id="IPR016039">
    <property type="entry name" value="Thiolase-like"/>
</dbReference>
<evidence type="ECO:0000313" key="7">
    <source>
        <dbReference type="Proteomes" id="UP000198727"/>
    </source>
</evidence>
<dbReference type="PROSITE" id="PS00606">
    <property type="entry name" value="KS3_1"/>
    <property type="match status" value="1"/>
</dbReference>
<proteinExistence type="inferred from homology"/>
<dbReference type="Pfam" id="PF02801">
    <property type="entry name" value="Ketoacyl-synt_C"/>
    <property type="match status" value="1"/>
</dbReference>
<keyword evidence="2" id="KW-0597">Phosphoprotein</keyword>
<dbReference type="Proteomes" id="UP000198727">
    <property type="component" value="Unassembled WGS sequence"/>
</dbReference>
<evidence type="ECO:0000313" key="6">
    <source>
        <dbReference type="EMBL" id="SFQ69084.1"/>
    </source>
</evidence>
<dbReference type="EMBL" id="FOWW01000013">
    <property type="protein sequence ID" value="SFQ69084.1"/>
    <property type="molecule type" value="Genomic_DNA"/>
</dbReference>
<dbReference type="PROSITE" id="PS52004">
    <property type="entry name" value="KS3_2"/>
    <property type="match status" value="1"/>
</dbReference>
<dbReference type="PANTHER" id="PTHR43775:SF37">
    <property type="entry name" value="SI:DKEY-61P9.11"/>
    <property type="match status" value="1"/>
</dbReference>
<keyword evidence="3 4" id="KW-0808">Transferase</keyword>
<dbReference type="Pfam" id="PF16197">
    <property type="entry name" value="KAsynt_C_assoc"/>
    <property type="match status" value="1"/>
</dbReference>
<dbReference type="OrthoDB" id="3651481at2"/>
<dbReference type="GO" id="GO:0004315">
    <property type="term" value="F:3-oxoacyl-[acyl-carrier-protein] synthase activity"/>
    <property type="evidence" value="ECO:0007669"/>
    <property type="project" value="InterPro"/>
</dbReference>
<dbReference type="Gene3D" id="3.30.70.3290">
    <property type="match status" value="1"/>
</dbReference>
<dbReference type="InterPro" id="IPR018201">
    <property type="entry name" value="Ketoacyl_synth_AS"/>
</dbReference>
<comment type="similarity">
    <text evidence="4">Belongs to the thiolase-like superfamily. Beta-ketoacyl-ACP synthases family.</text>
</comment>
<dbReference type="GO" id="GO:0006633">
    <property type="term" value="P:fatty acid biosynthetic process"/>
    <property type="evidence" value="ECO:0007669"/>
    <property type="project" value="InterPro"/>
</dbReference>
<accession>A0A1I6AK87</accession>
<reference evidence="7" key="1">
    <citation type="submission" date="2016-10" db="EMBL/GenBank/DDBJ databases">
        <authorList>
            <person name="Varghese N."/>
            <person name="Submissions S."/>
        </authorList>
    </citation>
    <scope>NUCLEOTIDE SEQUENCE [LARGE SCALE GENOMIC DNA]</scope>
    <source>
        <strain evidence="7">CGMCC 4.5579</strain>
    </source>
</reference>
<gene>
    <name evidence="6" type="ORF">SAMN05421810_11325</name>
</gene>
<dbReference type="GO" id="GO:0071770">
    <property type="term" value="P:DIM/DIP cell wall layer assembly"/>
    <property type="evidence" value="ECO:0007669"/>
    <property type="project" value="TreeGrafter"/>
</dbReference>
<evidence type="ECO:0000256" key="1">
    <source>
        <dbReference type="ARBA" id="ARBA00022450"/>
    </source>
</evidence>
<dbReference type="SUPFAM" id="SSF53901">
    <property type="entry name" value="Thiolase-like"/>
    <property type="match status" value="1"/>
</dbReference>
<dbReference type="InterPro" id="IPR032821">
    <property type="entry name" value="PKS_assoc"/>
</dbReference>
<dbReference type="Gene3D" id="3.40.47.10">
    <property type="match status" value="1"/>
</dbReference>
<dbReference type="InterPro" id="IPR014030">
    <property type="entry name" value="Ketoacyl_synth_N"/>
</dbReference>
<evidence type="ECO:0000259" key="5">
    <source>
        <dbReference type="PROSITE" id="PS52004"/>
    </source>
</evidence>
<organism evidence="6 7">
    <name type="scientific">Amycolatopsis arida</name>
    <dbReference type="NCBI Taxonomy" id="587909"/>
    <lineage>
        <taxon>Bacteria</taxon>
        <taxon>Bacillati</taxon>
        <taxon>Actinomycetota</taxon>
        <taxon>Actinomycetes</taxon>
        <taxon>Pseudonocardiales</taxon>
        <taxon>Pseudonocardiaceae</taxon>
        <taxon>Amycolatopsis</taxon>
    </lineage>
</organism>
<feature type="domain" description="Ketosynthase family 3 (KS3)" evidence="5">
    <location>
        <begin position="6"/>
        <end position="430"/>
    </location>
</feature>
<dbReference type="GO" id="GO:0005737">
    <property type="term" value="C:cytoplasm"/>
    <property type="evidence" value="ECO:0007669"/>
    <property type="project" value="TreeGrafter"/>
</dbReference>
<evidence type="ECO:0000256" key="4">
    <source>
        <dbReference type="RuleBase" id="RU003694"/>
    </source>
</evidence>
<protein>
    <submittedName>
        <fullName evidence="6">Ketoacyl-synthetase C-terminal extension</fullName>
    </submittedName>
</protein>
<keyword evidence="1" id="KW-0596">Phosphopantetheine</keyword>
<dbReference type="Pfam" id="PF00109">
    <property type="entry name" value="ketoacyl-synt"/>
    <property type="match status" value="1"/>
</dbReference>
<dbReference type="SMART" id="SM00825">
    <property type="entry name" value="PKS_KS"/>
    <property type="match status" value="1"/>
</dbReference>
<dbReference type="InterPro" id="IPR020841">
    <property type="entry name" value="PKS_Beta-ketoAc_synthase_dom"/>
</dbReference>
<sequence length="561" mass="58347">MTTPPTEPLALVGMACRVPGGADLAELWRTLSAGRPMFGPVPEERLAGYAGETVGPGGRTAALLSDVDSFDAEFFAVKPRLAAWLDPQQRLLLETSWHAFECAGIPPSDLAGREVGVFVASATSDFRDAMVRTGTVDRYSMVGAVDTYLANRLSYHYDLRGPSLAVDTACSSGLTALALAAGSLREGAVDTALVGAVNVCVDGWLSGALAHLGALSPTGRCRPFAPDADGYVRGEGALCFVLRRLADALAAGDPVLAVVRGAVVNHDGRGGGPVQTDAAAQARLLRGALARAGLEPAALGYLEAHAPGTKLDGRELDGLRRLCAEWPGGPPARFAGPEGRLWIGSVKSVLGHLEGAAGAASLAKAVLILRHGRIPASAGVLAMDADLDVREKPPDPAAAPVEWPATGTPRVVGVSSFGLGGSNGHVVLEEAPAAADPGRPVAATLPVPISAPDAAGLARVAARLAEALDTADPNDFPGIAWTLQTGREHLPRRRIVPAGSLAELRRGLRAPADPEPPAECAAWLDGAEVDWRRWWDPPPRRVVLPGYPFRRTAWGFAPGRH</sequence>